<evidence type="ECO:0000256" key="2">
    <source>
        <dbReference type="ARBA" id="ARBA00022679"/>
    </source>
</evidence>
<evidence type="ECO:0000313" key="7">
    <source>
        <dbReference type="EMBL" id="RED56629.1"/>
    </source>
</evidence>
<name>A0A3D9I509_9BACL</name>
<accession>A0A3D9I509</accession>
<dbReference type="Gene3D" id="3.40.1190.20">
    <property type="match status" value="1"/>
</dbReference>
<evidence type="ECO:0000256" key="5">
    <source>
        <dbReference type="ARBA" id="ARBA00022840"/>
    </source>
</evidence>
<keyword evidence="4 7" id="KW-0418">Kinase</keyword>
<keyword evidence="3" id="KW-0547">Nucleotide-binding</keyword>
<comment type="similarity">
    <text evidence="1">Belongs to the carbohydrate kinase PfkB family.</text>
</comment>
<evidence type="ECO:0000256" key="4">
    <source>
        <dbReference type="ARBA" id="ARBA00022777"/>
    </source>
</evidence>
<dbReference type="Pfam" id="PF00294">
    <property type="entry name" value="PfkB"/>
    <property type="match status" value="1"/>
</dbReference>
<sequence length="329" mass="35463">MGHKIYDAVALGEYLIDFVPDGVSASGEPLLERNPGGAPVNVLAALAKLGNKTAFIGKVGQDPFGKYLRDVLIRQGIADEGLVLSRDAHTTMAFVHLDERGERSFHFVRQPGADALLTKVEVRPELTRGTRLFHFGSISLTSESSRQATLHAVEEARQAGAIISYDPNWRPTLWETNELGLIWMKSGLEQAHIVKVSDEELALLTGRPDADTPDLAAGAEELVLRYGLDVLLVTRGAAGTYYRTARYAGEVAASRVVTVDATGAGDAFMGAFLHRVLGSETKPADWSELELRSAVAFANAGGALATTRKGAIHSLGTLEEIEELLCRTR</sequence>
<gene>
    <name evidence="7" type="ORF">DFP95_113102</name>
</gene>
<dbReference type="PANTHER" id="PTHR43085">
    <property type="entry name" value="HEXOKINASE FAMILY MEMBER"/>
    <property type="match status" value="1"/>
</dbReference>
<keyword evidence="5" id="KW-0067">ATP-binding</keyword>
<evidence type="ECO:0000313" key="8">
    <source>
        <dbReference type="Proteomes" id="UP000256869"/>
    </source>
</evidence>
<organism evidence="7 8">
    <name type="scientific">Cohnella lupini</name>
    <dbReference type="NCBI Taxonomy" id="1294267"/>
    <lineage>
        <taxon>Bacteria</taxon>
        <taxon>Bacillati</taxon>
        <taxon>Bacillota</taxon>
        <taxon>Bacilli</taxon>
        <taxon>Bacillales</taxon>
        <taxon>Paenibacillaceae</taxon>
        <taxon>Cohnella</taxon>
    </lineage>
</organism>
<dbReference type="GO" id="GO:0005524">
    <property type="term" value="F:ATP binding"/>
    <property type="evidence" value="ECO:0007669"/>
    <property type="project" value="UniProtKB-KW"/>
</dbReference>
<feature type="domain" description="Carbohydrate kinase PfkB" evidence="6">
    <location>
        <begin position="9"/>
        <end position="315"/>
    </location>
</feature>
<dbReference type="InterPro" id="IPR011611">
    <property type="entry name" value="PfkB_dom"/>
</dbReference>
<dbReference type="GO" id="GO:0016301">
    <property type="term" value="F:kinase activity"/>
    <property type="evidence" value="ECO:0007669"/>
    <property type="project" value="UniProtKB-KW"/>
</dbReference>
<dbReference type="AlphaFoldDB" id="A0A3D9I509"/>
<dbReference type="PANTHER" id="PTHR43085:SF1">
    <property type="entry name" value="PSEUDOURIDINE KINASE-RELATED"/>
    <property type="match status" value="1"/>
</dbReference>
<evidence type="ECO:0000259" key="6">
    <source>
        <dbReference type="Pfam" id="PF00294"/>
    </source>
</evidence>
<evidence type="ECO:0000256" key="3">
    <source>
        <dbReference type="ARBA" id="ARBA00022741"/>
    </source>
</evidence>
<dbReference type="InterPro" id="IPR029056">
    <property type="entry name" value="Ribokinase-like"/>
</dbReference>
<reference evidence="7 8" key="1">
    <citation type="submission" date="2018-07" db="EMBL/GenBank/DDBJ databases">
        <title>Genomic Encyclopedia of Type Strains, Phase III (KMG-III): the genomes of soil and plant-associated and newly described type strains.</title>
        <authorList>
            <person name="Whitman W."/>
        </authorList>
    </citation>
    <scope>NUCLEOTIDE SEQUENCE [LARGE SCALE GENOMIC DNA]</scope>
    <source>
        <strain evidence="7 8">CECT 8236</strain>
    </source>
</reference>
<dbReference type="EMBL" id="QRDY01000013">
    <property type="protein sequence ID" value="RED56629.1"/>
    <property type="molecule type" value="Genomic_DNA"/>
</dbReference>
<protein>
    <submittedName>
        <fullName evidence="7">Fructokinase</fullName>
    </submittedName>
</protein>
<dbReference type="OrthoDB" id="9813569at2"/>
<dbReference type="RefSeq" id="WP_115994436.1">
    <property type="nucleotide sequence ID" value="NZ_QRDY01000013.1"/>
</dbReference>
<evidence type="ECO:0000256" key="1">
    <source>
        <dbReference type="ARBA" id="ARBA00010688"/>
    </source>
</evidence>
<keyword evidence="2" id="KW-0808">Transferase</keyword>
<dbReference type="Proteomes" id="UP000256869">
    <property type="component" value="Unassembled WGS sequence"/>
</dbReference>
<dbReference type="SUPFAM" id="SSF53613">
    <property type="entry name" value="Ribokinase-like"/>
    <property type="match status" value="1"/>
</dbReference>
<dbReference type="CDD" id="cd01167">
    <property type="entry name" value="bac_FRK"/>
    <property type="match status" value="1"/>
</dbReference>
<dbReference type="InterPro" id="IPR050306">
    <property type="entry name" value="PfkB_Carbo_kinase"/>
</dbReference>
<comment type="caution">
    <text evidence="7">The sequence shown here is derived from an EMBL/GenBank/DDBJ whole genome shotgun (WGS) entry which is preliminary data.</text>
</comment>
<proteinExistence type="inferred from homology"/>
<keyword evidence="8" id="KW-1185">Reference proteome</keyword>